<evidence type="ECO:0000313" key="8">
    <source>
        <dbReference type="EMBL" id="MBA0591692.1"/>
    </source>
</evidence>
<dbReference type="PANTHER" id="PTHR45931:SF3">
    <property type="entry name" value="RING ZINC FINGER-CONTAINING PROTEIN"/>
    <property type="match status" value="1"/>
</dbReference>
<dbReference type="OrthoDB" id="8062037at2759"/>
<dbReference type="GO" id="GO:0006511">
    <property type="term" value="P:ubiquitin-dependent protein catabolic process"/>
    <property type="evidence" value="ECO:0007669"/>
    <property type="project" value="TreeGrafter"/>
</dbReference>
<keyword evidence="3" id="KW-0862">Zinc</keyword>
<dbReference type="GO" id="GO:0008270">
    <property type="term" value="F:zinc ion binding"/>
    <property type="evidence" value="ECO:0007669"/>
    <property type="project" value="UniProtKB-KW"/>
</dbReference>
<dbReference type="InterPro" id="IPR051834">
    <property type="entry name" value="RING_finger_E3_ligase"/>
</dbReference>
<dbReference type="EMBL" id="CM001747">
    <property type="protein sequence ID" value="KJB47323.1"/>
    <property type="molecule type" value="Genomic_DNA"/>
</dbReference>
<sequence length="262" mass="29657">MTSASELFYTRRSRVGRPDPDPGIDSSIDRNYNRRYHNHRHDLDGCQHLRLSPHVRHSTSRSYSLSERASMQFDQGSTRFASINGVNAESVSSSNRQSLHSNERLPGAVLLARARLLERLRGVSVSANRRDGRGPPNPYDVREYLLCEDFREVDAGDWGSEISTGLSGGSSSFTDQTSQTEENNKKPPGLTQEAVDSLPLEVFRGEEVDGERESRDCSICLERFRDEDVLTRLVCGHRFHLTCLHPWVRSCGDCPYCRRTIL</sequence>
<dbReference type="Proteomes" id="UP000593578">
    <property type="component" value="Unassembled WGS sequence"/>
</dbReference>
<dbReference type="PANTHER" id="PTHR45931">
    <property type="entry name" value="SI:CH211-59O9.10"/>
    <property type="match status" value="1"/>
</dbReference>
<evidence type="ECO:0000256" key="1">
    <source>
        <dbReference type="ARBA" id="ARBA00022723"/>
    </source>
</evidence>
<reference evidence="8" key="3">
    <citation type="submission" date="2020-04" db="EMBL/GenBank/DDBJ databases">
        <authorList>
            <person name="Grover C.E."/>
            <person name="Arick M.A. II"/>
            <person name="Thrash A."/>
            <person name="Conover J.L."/>
            <person name="Sanders W.S."/>
            <person name="Peterson D.G."/>
            <person name="Scheffler J.A."/>
            <person name="Scheffler B.E."/>
            <person name="Wendel J.F."/>
        </authorList>
    </citation>
    <scope>NUCLEOTIDE SEQUENCE</scope>
    <source>
        <strain evidence="8">8</strain>
        <tissue evidence="8">Leaf</tissue>
    </source>
</reference>
<dbReference type="Proteomes" id="UP000032304">
    <property type="component" value="Chromosome 8"/>
</dbReference>
<dbReference type="eggNOG" id="KOG0800">
    <property type="taxonomic scope" value="Eukaryota"/>
</dbReference>
<evidence type="ECO:0000256" key="2">
    <source>
        <dbReference type="ARBA" id="ARBA00022771"/>
    </source>
</evidence>
<evidence type="ECO:0000313" key="7">
    <source>
        <dbReference type="EMBL" id="KJB47323.1"/>
    </source>
</evidence>
<dbReference type="OMA" id="CIVVNTH"/>
<dbReference type="SMART" id="SM00184">
    <property type="entry name" value="RING"/>
    <property type="match status" value="1"/>
</dbReference>
<dbReference type="AlphaFoldDB" id="A0A0D2R7G6"/>
<feature type="compositionally biased region" description="Polar residues" evidence="5">
    <location>
        <begin position="60"/>
        <end position="69"/>
    </location>
</feature>
<evidence type="ECO:0000259" key="6">
    <source>
        <dbReference type="PROSITE" id="PS50089"/>
    </source>
</evidence>
<dbReference type="Gramene" id="KJB47323">
    <property type="protein sequence ID" value="KJB47323"/>
    <property type="gene ID" value="B456_008G021100"/>
</dbReference>
<dbReference type="GO" id="GO:0061630">
    <property type="term" value="F:ubiquitin protein ligase activity"/>
    <property type="evidence" value="ECO:0007669"/>
    <property type="project" value="TreeGrafter"/>
</dbReference>
<evidence type="ECO:0000313" key="9">
    <source>
        <dbReference type="Proteomes" id="UP000032304"/>
    </source>
</evidence>
<dbReference type="EMBL" id="JABEZZ010000008">
    <property type="protein sequence ID" value="MBA0591692.1"/>
    <property type="molecule type" value="Genomic_DNA"/>
</dbReference>
<feature type="compositionally biased region" description="Low complexity" evidence="5">
    <location>
        <begin position="161"/>
        <end position="172"/>
    </location>
</feature>
<evidence type="ECO:0000256" key="3">
    <source>
        <dbReference type="ARBA" id="ARBA00022833"/>
    </source>
</evidence>
<reference evidence="7 9" key="1">
    <citation type="journal article" date="2012" name="Nature">
        <title>Repeated polyploidization of Gossypium genomes and the evolution of spinnable cotton fibres.</title>
        <authorList>
            <person name="Paterson A.H."/>
            <person name="Wendel J.F."/>
            <person name="Gundlach H."/>
            <person name="Guo H."/>
            <person name="Jenkins J."/>
            <person name="Jin D."/>
            <person name="Llewellyn D."/>
            <person name="Showmaker K.C."/>
            <person name="Shu S."/>
            <person name="Udall J."/>
            <person name="Yoo M.J."/>
            <person name="Byers R."/>
            <person name="Chen W."/>
            <person name="Doron-Faigenboim A."/>
            <person name="Duke M.V."/>
            <person name="Gong L."/>
            <person name="Grimwood J."/>
            <person name="Grover C."/>
            <person name="Grupp K."/>
            <person name="Hu G."/>
            <person name="Lee T.H."/>
            <person name="Li J."/>
            <person name="Lin L."/>
            <person name="Liu T."/>
            <person name="Marler B.S."/>
            <person name="Page J.T."/>
            <person name="Roberts A.W."/>
            <person name="Romanel E."/>
            <person name="Sanders W.S."/>
            <person name="Szadkowski E."/>
            <person name="Tan X."/>
            <person name="Tang H."/>
            <person name="Xu C."/>
            <person name="Wang J."/>
            <person name="Wang Z."/>
            <person name="Zhang D."/>
            <person name="Zhang L."/>
            <person name="Ashrafi H."/>
            <person name="Bedon F."/>
            <person name="Bowers J.E."/>
            <person name="Brubaker C.L."/>
            <person name="Chee P.W."/>
            <person name="Das S."/>
            <person name="Gingle A.R."/>
            <person name="Haigler C.H."/>
            <person name="Harker D."/>
            <person name="Hoffmann L.V."/>
            <person name="Hovav R."/>
            <person name="Jones D.C."/>
            <person name="Lemke C."/>
            <person name="Mansoor S."/>
            <person name="ur Rahman M."/>
            <person name="Rainville L.N."/>
            <person name="Rambani A."/>
            <person name="Reddy U.K."/>
            <person name="Rong J.K."/>
            <person name="Saranga Y."/>
            <person name="Scheffler B.E."/>
            <person name="Scheffler J.A."/>
            <person name="Stelly D.M."/>
            <person name="Triplett B.A."/>
            <person name="Van Deynze A."/>
            <person name="Vaslin M.F."/>
            <person name="Waghmare V.N."/>
            <person name="Walford S.A."/>
            <person name="Wright R.J."/>
            <person name="Zaki E.A."/>
            <person name="Zhang T."/>
            <person name="Dennis E.S."/>
            <person name="Mayer K.F."/>
            <person name="Peterson D.G."/>
            <person name="Rokhsar D.S."/>
            <person name="Wang X."/>
            <person name="Schmutz J."/>
        </authorList>
    </citation>
    <scope>NUCLEOTIDE SEQUENCE [LARGE SCALE GENOMIC DNA]</scope>
</reference>
<organism evidence="7 9">
    <name type="scientific">Gossypium raimondii</name>
    <name type="common">Peruvian cotton</name>
    <name type="synonym">Gossypium klotzschianum subsp. raimondii</name>
    <dbReference type="NCBI Taxonomy" id="29730"/>
    <lineage>
        <taxon>Eukaryota</taxon>
        <taxon>Viridiplantae</taxon>
        <taxon>Streptophyta</taxon>
        <taxon>Embryophyta</taxon>
        <taxon>Tracheophyta</taxon>
        <taxon>Spermatophyta</taxon>
        <taxon>Magnoliopsida</taxon>
        <taxon>eudicotyledons</taxon>
        <taxon>Gunneridae</taxon>
        <taxon>Pentapetalae</taxon>
        <taxon>rosids</taxon>
        <taxon>malvids</taxon>
        <taxon>Malvales</taxon>
        <taxon>Malvaceae</taxon>
        <taxon>Malvoideae</taxon>
        <taxon>Gossypium</taxon>
    </lineage>
</organism>
<feature type="region of interest" description="Disordered" evidence="5">
    <location>
        <begin position="161"/>
        <end position="192"/>
    </location>
</feature>
<keyword evidence="9" id="KW-1185">Reference proteome</keyword>
<keyword evidence="2 4" id="KW-0863">Zinc-finger</keyword>
<evidence type="ECO:0000256" key="4">
    <source>
        <dbReference type="PROSITE-ProRule" id="PRU00175"/>
    </source>
</evidence>
<dbReference type="PROSITE" id="PS50089">
    <property type="entry name" value="ZF_RING_2"/>
    <property type="match status" value="1"/>
</dbReference>
<name>A0A0D2R7G6_GOSRA</name>
<feature type="region of interest" description="Disordered" evidence="5">
    <location>
        <begin position="1"/>
        <end position="30"/>
    </location>
</feature>
<keyword evidence="1" id="KW-0479">Metal-binding</keyword>
<accession>A0A0D2R7G6</accession>
<dbReference type="Pfam" id="PF13639">
    <property type="entry name" value="zf-RING_2"/>
    <property type="match status" value="1"/>
</dbReference>
<dbReference type="GO" id="GO:0005634">
    <property type="term" value="C:nucleus"/>
    <property type="evidence" value="ECO:0007669"/>
    <property type="project" value="TreeGrafter"/>
</dbReference>
<dbReference type="KEGG" id="gra:105762779"/>
<evidence type="ECO:0000313" key="10">
    <source>
        <dbReference type="Proteomes" id="UP000593578"/>
    </source>
</evidence>
<gene>
    <name evidence="7" type="ORF">B456_008G021100</name>
    <name evidence="8" type="ORF">Gorai_008697</name>
</gene>
<feature type="domain" description="RING-type" evidence="6">
    <location>
        <begin position="217"/>
        <end position="258"/>
    </location>
</feature>
<dbReference type="InterPro" id="IPR001841">
    <property type="entry name" value="Znf_RING"/>
</dbReference>
<proteinExistence type="predicted"/>
<dbReference type="InterPro" id="IPR013083">
    <property type="entry name" value="Znf_RING/FYVE/PHD"/>
</dbReference>
<feature type="region of interest" description="Disordered" evidence="5">
    <location>
        <begin position="50"/>
        <end position="69"/>
    </location>
</feature>
<dbReference type="Gene3D" id="3.30.40.10">
    <property type="entry name" value="Zinc/RING finger domain, C3HC4 (zinc finger)"/>
    <property type="match status" value="1"/>
</dbReference>
<reference evidence="8 10" key="2">
    <citation type="journal article" date="2019" name="Genome Biol. Evol.">
        <title>Insights into the evolution of the New World diploid cottons (Gossypium, subgenus Houzingenia) based on genome sequencing.</title>
        <authorList>
            <person name="Grover C.E."/>
            <person name="Arick M.A. 2nd"/>
            <person name="Thrash A."/>
            <person name="Conover J.L."/>
            <person name="Sanders W.S."/>
            <person name="Peterson D.G."/>
            <person name="Frelichowski J.E."/>
            <person name="Scheffler J.A."/>
            <person name="Scheffler B.E."/>
            <person name="Wendel J.F."/>
        </authorList>
    </citation>
    <scope>NUCLEOTIDE SEQUENCE [LARGE SCALE GENOMIC DNA]</scope>
    <source>
        <strain evidence="8">8</strain>
        <tissue evidence="8">Leaf</tissue>
    </source>
</reference>
<dbReference type="SUPFAM" id="SSF57850">
    <property type="entry name" value="RING/U-box"/>
    <property type="match status" value="1"/>
</dbReference>
<evidence type="ECO:0000256" key="5">
    <source>
        <dbReference type="SAM" id="MobiDB-lite"/>
    </source>
</evidence>
<protein>
    <recommendedName>
        <fullName evidence="6">RING-type domain-containing protein</fullName>
    </recommendedName>
</protein>